<feature type="compositionally biased region" description="Polar residues" evidence="1">
    <location>
        <begin position="117"/>
        <end position="137"/>
    </location>
</feature>
<feature type="compositionally biased region" description="Gly residues" evidence="1">
    <location>
        <begin position="185"/>
        <end position="195"/>
    </location>
</feature>
<evidence type="ECO:0000313" key="3">
    <source>
        <dbReference type="Proteomes" id="UP001153076"/>
    </source>
</evidence>
<reference evidence="2" key="1">
    <citation type="submission" date="2022-04" db="EMBL/GenBank/DDBJ databases">
        <title>Carnegiea gigantea Genome sequencing and assembly v2.</title>
        <authorList>
            <person name="Copetti D."/>
            <person name="Sanderson M.J."/>
            <person name="Burquez A."/>
            <person name="Wojciechowski M.F."/>
        </authorList>
    </citation>
    <scope>NUCLEOTIDE SEQUENCE</scope>
    <source>
        <strain evidence="2">SGP5-SGP5p</strain>
        <tissue evidence="2">Aerial part</tissue>
    </source>
</reference>
<dbReference type="AlphaFoldDB" id="A0A9Q1K4W8"/>
<keyword evidence="3" id="KW-1185">Reference proteome</keyword>
<feature type="compositionally biased region" description="Acidic residues" evidence="1">
    <location>
        <begin position="173"/>
        <end position="184"/>
    </location>
</feature>
<proteinExistence type="predicted"/>
<organism evidence="2 3">
    <name type="scientific">Carnegiea gigantea</name>
    <dbReference type="NCBI Taxonomy" id="171969"/>
    <lineage>
        <taxon>Eukaryota</taxon>
        <taxon>Viridiplantae</taxon>
        <taxon>Streptophyta</taxon>
        <taxon>Embryophyta</taxon>
        <taxon>Tracheophyta</taxon>
        <taxon>Spermatophyta</taxon>
        <taxon>Magnoliopsida</taxon>
        <taxon>eudicotyledons</taxon>
        <taxon>Gunneridae</taxon>
        <taxon>Pentapetalae</taxon>
        <taxon>Caryophyllales</taxon>
        <taxon>Cactineae</taxon>
        <taxon>Cactaceae</taxon>
        <taxon>Cactoideae</taxon>
        <taxon>Echinocereeae</taxon>
        <taxon>Carnegiea</taxon>
    </lineage>
</organism>
<name>A0A9Q1K4W8_9CARY</name>
<feature type="region of interest" description="Disordered" evidence="1">
    <location>
        <begin position="114"/>
        <end position="140"/>
    </location>
</feature>
<comment type="caution">
    <text evidence="2">The sequence shown here is derived from an EMBL/GenBank/DDBJ whole genome shotgun (WGS) entry which is preliminary data.</text>
</comment>
<protein>
    <submittedName>
        <fullName evidence="2">Uncharacterized protein</fullName>
    </submittedName>
</protein>
<evidence type="ECO:0000313" key="2">
    <source>
        <dbReference type="EMBL" id="KAJ8437321.1"/>
    </source>
</evidence>
<dbReference type="OrthoDB" id="1420514at2759"/>
<evidence type="ECO:0000256" key="1">
    <source>
        <dbReference type="SAM" id="MobiDB-lite"/>
    </source>
</evidence>
<dbReference type="EMBL" id="JAKOGI010000306">
    <property type="protein sequence ID" value="KAJ8437321.1"/>
    <property type="molecule type" value="Genomic_DNA"/>
</dbReference>
<accession>A0A9Q1K4W8</accession>
<feature type="region of interest" description="Disordered" evidence="1">
    <location>
        <begin position="157"/>
        <end position="195"/>
    </location>
</feature>
<gene>
    <name evidence="2" type="ORF">Cgig2_015052</name>
</gene>
<dbReference type="Proteomes" id="UP001153076">
    <property type="component" value="Unassembled WGS sequence"/>
</dbReference>
<sequence length="195" mass="22080">MLEDYFTSFMQLIASASELDLSLDEPKITNLKFYWWEEHHEVQIRQCFEFRGSETLKDTFKEVRKKPDKRPQWLDEAIWKELWACWNSDAFKKKSDAAKMNRASTMGEKYVRKLSETRTTQSTQATFDGSTPSTPSEPSYDEQMKIWINANGLTKRTIIPNLPPPIPVIDSLSESEDGGEDGEDGGGGGGGGADE</sequence>